<accession>A0A2A9ES05</accession>
<evidence type="ECO:0000256" key="2">
    <source>
        <dbReference type="ARBA" id="ARBA00023186"/>
    </source>
</evidence>
<gene>
    <name evidence="3" type="primary">ureF</name>
    <name evidence="4" type="ORF">ATJ97_3570</name>
</gene>
<comment type="subcellular location">
    <subcellularLocation>
        <location evidence="3">Cytoplasm</location>
    </subcellularLocation>
</comment>
<sequence>MTAVPAALLLLTDGRFPTGAYAHSAGLEASVRSGRVRDLAGLESFLRGRVRTTGLVAASFAAAACAATARGDEPRILLLEEELDARTPSPALRQASRALGRQLLRAVRAVAPRPMPSCLPAAPHQPIALGAASAALDLGPGDAALAALYDAVSGPAGAAAKLMPLSPFDVHAALARLMPSLDRLAATAADHADTAPRDMPAAGAPLLDVGAEQHARSDARLFAS</sequence>
<dbReference type="RefSeq" id="WP_098484842.1">
    <property type="nucleotide sequence ID" value="NZ_PDJI01000004.1"/>
</dbReference>
<comment type="caution">
    <text evidence="4">The sequence shown here is derived from an EMBL/GenBank/DDBJ whole genome shotgun (WGS) entry which is preliminary data.</text>
</comment>
<dbReference type="EMBL" id="PDJI01000004">
    <property type="protein sequence ID" value="PFG41025.1"/>
    <property type="molecule type" value="Genomic_DNA"/>
</dbReference>
<dbReference type="Proteomes" id="UP000222106">
    <property type="component" value="Unassembled WGS sequence"/>
</dbReference>
<dbReference type="PANTHER" id="PTHR33620:SF1">
    <property type="entry name" value="UREASE ACCESSORY PROTEIN F"/>
    <property type="match status" value="1"/>
</dbReference>
<dbReference type="GO" id="GO:0005737">
    <property type="term" value="C:cytoplasm"/>
    <property type="evidence" value="ECO:0007669"/>
    <property type="project" value="UniProtKB-SubCell"/>
</dbReference>
<dbReference type="HAMAP" id="MF_01385">
    <property type="entry name" value="UreF"/>
    <property type="match status" value="1"/>
</dbReference>
<evidence type="ECO:0000313" key="4">
    <source>
        <dbReference type="EMBL" id="PFG41025.1"/>
    </source>
</evidence>
<reference evidence="4 5" key="1">
    <citation type="submission" date="2017-10" db="EMBL/GenBank/DDBJ databases">
        <title>Sequencing the genomes of 1000 actinobacteria strains.</title>
        <authorList>
            <person name="Klenk H.-P."/>
        </authorList>
    </citation>
    <scope>NUCLEOTIDE SEQUENCE [LARGE SCALE GENOMIC DNA]</scope>
    <source>
        <strain evidence="4 5">DSM 21838</strain>
    </source>
</reference>
<proteinExistence type="inferred from homology"/>
<evidence type="ECO:0000313" key="5">
    <source>
        <dbReference type="Proteomes" id="UP000222106"/>
    </source>
</evidence>
<dbReference type="Gene3D" id="1.10.4190.10">
    <property type="entry name" value="Urease accessory protein UreF"/>
    <property type="match status" value="1"/>
</dbReference>
<dbReference type="AlphaFoldDB" id="A0A2A9ES05"/>
<dbReference type="InterPro" id="IPR038277">
    <property type="entry name" value="UreF_sf"/>
</dbReference>
<dbReference type="Pfam" id="PF01730">
    <property type="entry name" value="UreF"/>
    <property type="match status" value="1"/>
</dbReference>
<comment type="function">
    <text evidence="3">Required for maturation of urease via the functional incorporation of the urease nickel metallocenter.</text>
</comment>
<comment type="subunit">
    <text evidence="3">UreD, UreF and UreG form a complex that acts as a GTP-hydrolysis-dependent molecular chaperone, activating the urease apoprotein by helping to assemble the nickel containing metallocenter of UreC. The UreE protein probably delivers the nickel.</text>
</comment>
<dbReference type="PIRSF" id="PIRSF009467">
    <property type="entry name" value="Ureas_acces_UreF"/>
    <property type="match status" value="1"/>
</dbReference>
<dbReference type="InterPro" id="IPR002639">
    <property type="entry name" value="UreF"/>
</dbReference>
<keyword evidence="5" id="KW-1185">Reference proteome</keyword>
<evidence type="ECO:0000256" key="3">
    <source>
        <dbReference type="HAMAP-Rule" id="MF_01385"/>
    </source>
</evidence>
<keyword evidence="1 3" id="KW-0996">Nickel insertion</keyword>
<dbReference type="PANTHER" id="PTHR33620">
    <property type="entry name" value="UREASE ACCESSORY PROTEIN F"/>
    <property type="match status" value="1"/>
</dbReference>
<name>A0A2A9ES05_9MICO</name>
<keyword evidence="2 3" id="KW-0143">Chaperone</keyword>
<protein>
    <recommendedName>
        <fullName evidence="3">Urease accessory protein UreF</fullName>
    </recommendedName>
</protein>
<keyword evidence="3" id="KW-0963">Cytoplasm</keyword>
<evidence type="ECO:0000256" key="1">
    <source>
        <dbReference type="ARBA" id="ARBA00022988"/>
    </source>
</evidence>
<dbReference type="GO" id="GO:0016151">
    <property type="term" value="F:nickel cation binding"/>
    <property type="evidence" value="ECO:0007669"/>
    <property type="project" value="UniProtKB-UniRule"/>
</dbReference>
<organism evidence="4 5">
    <name type="scientific">Georgenia soli</name>
    <dbReference type="NCBI Taxonomy" id="638953"/>
    <lineage>
        <taxon>Bacteria</taxon>
        <taxon>Bacillati</taxon>
        <taxon>Actinomycetota</taxon>
        <taxon>Actinomycetes</taxon>
        <taxon>Micrococcales</taxon>
        <taxon>Bogoriellaceae</taxon>
        <taxon>Georgenia</taxon>
    </lineage>
</organism>
<dbReference type="OrthoDB" id="3382047at2"/>
<comment type="similarity">
    <text evidence="3">Belongs to the UreF family.</text>
</comment>